<dbReference type="InterPro" id="IPR032514">
    <property type="entry name" value="GtaA_central"/>
</dbReference>
<dbReference type="Gene3D" id="2.60.120.260">
    <property type="entry name" value="Galactose-binding domain-like"/>
    <property type="match status" value="1"/>
</dbReference>
<dbReference type="InterPro" id="IPR032515">
    <property type="entry name" value="DUF4964"/>
</dbReference>
<gene>
    <name evidence="5" type="ORF">B5F96_13645</name>
</gene>
<feature type="domain" description="Glutaminase A N-terminal" evidence="4">
    <location>
        <begin position="263"/>
        <end position="491"/>
    </location>
</feature>
<name>A0A9Q5X7D2_9BACT</name>
<feature type="domain" description="Glutaminase A central" evidence="3">
    <location>
        <begin position="498"/>
        <end position="835"/>
    </location>
</feature>
<dbReference type="SUPFAM" id="SSF48208">
    <property type="entry name" value="Six-hairpin glycosidases"/>
    <property type="match status" value="1"/>
</dbReference>
<evidence type="ECO:0000313" key="6">
    <source>
        <dbReference type="Proteomes" id="UP000195975"/>
    </source>
</evidence>
<evidence type="ECO:0000313" key="5">
    <source>
        <dbReference type="EMBL" id="OUO04100.1"/>
    </source>
</evidence>
<dbReference type="InterPro" id="IPR008928">
    <property type="entry name" value="6-hairpin_glycosidase_sf"/>
</dbReference>
<dbReference type="InterPro" id="IPR008979">
    <property type="entry name" value="Galactose-bd-like_sf"/>
</dbReference>
<organism evidence="5 6">
    <name type="scientific">Parabacteroides johnsonii</name>
    <dbReference type="NCBI Taxonomy" id="387661"/>
    <lineage>
        <taxon>Bacteria</taxon>
        <taxon>Pseudomonadati</taxon>
        <taxon>Bacteroidota</taxon>
        <taxon>Bacteroidia</taxon>
        <taxon>Bacteroidales</taxon>
        <taxon>Tannerellaceae</taxon>
        <taxon>Parabacteroides</taxon>
    </lineage>
</organism>
<dbReference type="Pfam" id="PF16335">
    <property type="entry name" value="GtaA_6_Hairpin"/>
    <property type="match status" value="1"/>
</dbReference>
<sequence>MKRQIMLLSACTVALLSACSSNTRIANEVYAPAAKNELRAPATPLVTIDPYTSAWSFADHLNEESVRHWTGRNFPLLGSLRVDGVSYRFMGADKVEVTPVIGTAASGLWEATYTFGQPEGEWTAVDYEAKGWKTGKAAFGTDDNPYRSTPWQDGDIWVRRSFDWPERTDKEDLFLQYSHDDNIELYINGKQVAVTGNGLDYDLLKEIPQEVANTLKPTGNILAAHCRNNGGGAYVDMGIMKKVKRGDTFDNKAVQTATTIMPTQTYYTFECGPVELDLIFTAPMLMDDLEAMTAPYNYITYQARSLDGRTHEVQLYLEATPQWAVNTTDQPVTFEKIEKDGYVYLKTGSVDQEVLGKKGDDVRIDWGYFYLSAAQSPDVTVAIDEYYAAKKAFMSDGRLSGKADNVSPDMEKQMTVLAYSDNLGKVNGKTVSGHLLIGYDDLYAIQYFNDNRMAYWKHDGQTDIFDAFAKGQKEYAGMMKRCADFDRQLMQETTAAGGQKYAELCALAYRQAISAHKLVTDKEGNLLFLSKENFSNGSIGTVDITYPSAPMFLCYNPELLKGMMNPIFYYSESGRWNKPFPSHDVGTYPQANGQTYGGDMPVEESGNMLILATAIATIEGNADYAAKHWDVLTTWADYLKKEGLDPDNQLCTDDFAGHFAHNTNLSIKAIMGVAGYGKMAGMLGKKEIADSYLATAREMAGKWIAMAKDGDHYKLTFDKSGTWSQKYNLVWDRLLDLNIFPSEIAETETAYYKTRQNKYGLPLDNREDYTKSDWILWSACLTGNTADFETFMLPVWKYANETTSRVPLSDWHYTSDGTQRGFQARSVVGGYYMRLLEKRLKRK</sequence>
<dbReference type="Pfam" id="PF16334">
    <property type="entry name" value="DUF4964"/>
    <property type="match status" value="1"/>
</dbReference>
<dbReference type="Pfam" id="PF17168">
    <property type="entry name" value="DUF5127"/>
    <property type="match status" value="1"/>
</dbReference>
<dbReference type="AlphaFoldDB" id="A0A9Q5X7D2"/>
<comment type="caution">
    <text evidence="5">The sequence shown here is derived from an EMBL/GenBank/DDBJ whole genome shotgun (WGS) entry which is preliminary data.</text>
</comment>
<accession>A0A9Q5X7D2</accession>
<dbReference type="PANTHER" id="PTHR31987:SF1">
    <property type="entry name" value="GLUTAMINASE A"/>
    <property type="match status" value="1"/>
</dbReference>
<dbReference type="Proteomes" id="UP000195975">
    <property type="component" value="Unassembled WGS sequence"/>
</dbReference>
<feature type="chain" id="PRO_5040437295" evidence="1">
    <location>
        <begin position="27"/>
        <end position="843"/>
    </location>
</feature>
<dbReference type="PROSITE" id="PS51257">
    <property type="entry name" value="PROKAR_LIPOPROTEIN"/>
    <property type="match status" value="1"/>
</dbReference>
<dbReference type="EMBL" id="NFIJ01000016">
    <property type="protein sequence ID" value="OUO04100.1"/>
    <property type="molecule type" value="Genomic_DNA"/>
</dbReference>
<dbReference type="GO" id="GO:0005975">
    <property type="term" value="P:carbohydrate metabolic process"/>
    <property type="evidence" value="ECO:0007669"/>
    <property type="project" value="InterPro"/>
</dbReference>
<evidence type="ECO:0000259" key="3">
    <source>
        <dbReference type="Pfam" id="PF16335"/>
    </source>
</evidence>
<reference evidence="6" key="1">
    <citation type="submission" date="2017-04" db="EMBL/GenBank/DDBJ databases">
        <title>Function of individual gut microbiota members based on whole genome sequencing of pure cultures obtained from chicken caecum.</title>
        <authorList>
            <person name="Medvecky M."/>
            <person name="Cejkova D."/>
            <person name="Polansky O."/>
            <person name="Karasova D."/>
            <person name="Kubasova T."/>
            <person name="Cizek A."/>
            <person name="Rychlik I."/>
        </authorList>
    </citation>
    <scope>NUCLEOTIDE SEQUENCE [LARGE SCALE GENOMIC DNA]</scope>
    <source>
        <strain evidence="6">An42</strain>
    </source>
</reference>
<evidence type="ECO:0000256" key="1">
    <source>
        <dbReference type="SAM" id="SignalP"/>
    </source>
</evidence>
<dbReference type="SUPFAM" id="SSF49785">
    <property type="entry name" value="Galactose-binding domain-like"/>
    <property type="match status" value="1"/>
</dbReference>
<feature type="signal peptide" evidence="1">
    <location>
        <begin position="1"/>
        <end position="26"/>
    </location>
</feature>
<dbReference type="RefSeq" id="WP_021861659.1">
    <property type="nucleotide sequence ID" value="NZ_CAJLBM010000004.1"/>
</dbReference>
<feature type="domain" description="DUF4964" evidence="2">
    <location>
        <begin position="18"/>
        <end position="101"/>
    </location>
</feature>
<dbReference type="InterPro" id="IPR052743">
    <property type="entry name" value="Glutaminase_GtaA"/>
</dbReference>
<keyword evidence="1" id="KW-0732">Signal</keyword>
<dbReference type="PANTHER" id="PTHR31987">
    <property type="entry name" value="GLUTAMINASE A-RELATED"/>
    <property type="match status" value="1"/>
</dbReference>
<proteinExistence type="predicted"/>
<evidence type="ECO:0000259" key="4">
    <source>
        <dbReference type="Pfam" id="PF17168"/>
    </source>
</evidence>
<protein>
    <submittedName>
        <fullName evidence="5">Glutaminase</fullName>
    </submittedName>
</protein>
<dbReference type="InterPro" id="IPR033433">
    <property type="entry name" value="GtaA_N"/>
</dbReference>
<evidence type="ECO:0000259" key="2">
    <source>
        <dbReference type="Pfam" id="PF16334"/>
    </source>
</evidence>